<feature type="compositionally biased region" description="Low complexity" evidence="5">
    <location>
        <begin position="92"/>
        <end position="103"/>
    </location>
</feature>
<evidence type="ECO:0000256" key="5">
    <source>
        <dbReference type="SAM" id="MobiDB-lite"/>
    </source>
</evidence>
<evidence type="ECO:0008006" key="9">
    <source>
        <dbReference type="Google" id="ProtNLM"/>
    </source>
</evidence>
<feature type="transmembrane region" description="Helical" evidence="6">
    <location>
        <begin position="202"/>
        <end position="229"/>
    </location>
</feature>
<feature type="transmembrane region" description="Helical" evidence="6">
    <location>
        <begin position="278"/>
        <end position="296"/>
    </location>
</feature>
<feature type="region of interest" description="Disordered" evidence="5">
    <location>
        <begin position="1"/>
        <end position="191"/>
    </location>
</feature>
<evidence type="ECO:0000313" key="8">
    <source>
        <dbReference type="Proteomes" id="UP000321749"/>
    </source>
</evidence>
<comment type="subcellular location">
    <subcellularLocation>
        <location evidence="1">Membrane</location>
        <topology evidence="1">Multi-pass membrane protein</topology>
    </subcellularLocation>
</comment>
<keyword evidence="2 6" id="KW-0812">Transmembrane</keyword>
<evidence type="ECO:0000256" key="4">
    <source>
        <dbReference type="ARBA" id="ARBA00023136"/>
    </source>
</evidence>
<accession>A0AA87UQD6</accession>
<evidence type="ECO:0000256" key="2">
    <source>
        <dbReference type="ARBA" id="ARBA00022692"/>
    </source>
</evidence>
<dbReference type="AlphaFoldDB" id="A0AA87UQD6"/>
<comment type="caution">
    <text evidence="7">The sequence shown here is derived from an EMBL/GenBank/DDBJ whole genome shotgun (WGS) entry which is preliminary data.</text>
</comment>
<keyword evidence="3 6" id="KW-1133">Transmembrane helix</keyword>
<gene>
    <name evidence="7" type="ORF">ABA31_00240</name>
</gene>
<feature type="transmembrane region" description="Helical" evidence="6">
    <location>
        <begin position="249"/>
        <end position="272"/>
    </location>
</feature>
<organism evidence="7 8">
    <name type="scientific">Agrococcus baldri</name>
    <dbReference type="NCBI Taxonomy" id="153730"/>
    <lineage>
        <taxon>Bacteria</taxon>
        <taxon>Bacillati</taxon>
        <taxon>Actinomycetota</taxon>
        <taxon>Actinomycetes</taxon>
        <taxon>Micrococcales</taxon>
        <taxon>Microbacteriaceae</taxon>
        <taxon>Agrococcus</taxon>
    </lineage>
</organism>
<feature type="compositionally biased region" description="Low complexity" evidence="5">
    <location>
        <begin position="42"/>
        <end position="51"/>
    </location>
</feature>
<dbReference type="EMBL" id="BJUU01000001">
    <property type="protein sequence ID" value="GEK78673.1"/>
    <property type="molecule type" value="Genomic_DNA"/>
</dbReference>
<evidence type="ECO:0000313" key="7">
    <source>
        <dbReference type="EMBL" id="GEK78673.1"/>
    </source>
</evidence>
<keyword evidence="4 6" id="KW-0472">Membrane</keyword>
<name>A0AA87UQD6_9MICO</name>
<proteinExistence type="predicted"/>
<keyword evidence="8" id="KW-1185">Reference proteome</keyword>
<feature type="compositionally biased region" description="Low complexity" evidence="5">
    <location>
        <begin position="58"/>
        <end position="78"/>
    </location>
</feature>
<evidence type="ECO:0000256" key="3">
    <source>
        <dbReference type="ARBA" id="ARBA00022989"/>
    </source>
</evidence>
<feature type="compositionally biased region" description="Low complexity" evidence="5">
    <location>
        <begin position="116"/>
        <end position="188"/>
    </location>
</feature>
<evidence type="ECO:0000256" key="6">
    <source>
        <dbReference type="SAM" id="Phobius"/>
    </source>
</evidence>
<evidence type="ECO:0000256" key="1">
    <source>
        <dbReference type="ARBA" id="ARBA00004141"/>
    </source>
</evidence>
<protein>
    <recommendedName>
        <fullName evidence="9">DUF4870 domain-containing protein</fullName>
    </recommendedName>
</protein>
<sequence>MSDPNAPRPEERDPAAQPRDPQVPADAEQPVDGFAVTDEQHAAPSAPAAPSTPGVGEPAQSFSSPAADPAPAAPGEPAFGQRPAEDISQDWQHGQQPGQQPGQPAVPPPYGGSAAGQGSSAPAYGQGSSAPAYGQPQQGQPGHASSAPQYGQPGQGQQPYGQPQQGQSQYGAPGQPQYGAPGQPQYAASAPMSPLDEKNAGMWGHLSGLSTIVTGGFGGWIGPLIVFLIYKDRSAFARQESKEALNFGIFMTILAVGIMIVGFILGIVTFGIGAFLSALYWIPGLLQVIFSIIGAVRVNNGGSYRYPFNWRMIS</sequence>
<dbReference type="InterPro" id="IPR019109">
    <property type="entry name" value="MamF_MmsF"/>
</dbReference>
<reference evidence="7 8" key="1">
    <citation type="submission" date="2019-07" db="EMBL/GenBank/DDBJ databases">
        <title>Whole genome shotgun sequence of Agrococcus baldri NBRC 103055.</title>
        <authorList>
            <person name="Hosoyama A."/>
            <person name="Uohara A."/>
            <person name="Ohji S."/>
            <person name="Ichikawa N."/>
        </authorList>
    </citation>
    <scope>NUCLEOTIDE SEQUENCE [LARGE SCALE GENOMIC DNA]</scope>
    <source>
        <strain evidence="7 8">NBRC 103055</strain>
    </source>
</reference>
<dbReference type="Pfam" id="PF09685">
    <property type="entry name" value="MamF_MmsF"/>
    <property type="match status" value="1"/>
</dbReference>
<dbReference type="Proteomes" id="UP000321749">
    <property type="component" value="Unassembled WGS sequence"/>
</dbReference>
<dbReference type="RefSeq" id="WP_146792088.1">
    <property type="nucleotide sequence ID" value="NZ_BJUU01000001.1"/>
</dbReference>